<sequence>MWRKVLKWIRWLIAGIAGLALLITLLLLIFRKDIQNYALSQLDSYLTTKVYVYDIDIAFWKTFPNISIQFDKVLIKDEMIVEGTVPDTMIYAERVFLKLNTSDFWKGDYTVKSIDIDNARLGLRVNKEGKVNYDIIRSDSTSTGEAFRFVLDKVNIQNLDFTYDNYITQQHYQAHAQHLNFFGEFSEKSFDMRTAGDLFVRRIKSKSVALITNKNARFDVVLSIDKMNKVFRLEKSSVAIENLPFHVSGEIARDSIDFLLSGHNISLTDFAENFNQSGIDAIKKYQGSGNVNFTLGIHGPIALEQPPLTEARFTITNGSLKDPSGKVALKQVKLTGEFSNNYGKNEVLSLSELHFVTLNSSFDGTLLVENFSAPTIKTSMNGTVDLATLFHFFPISGIDHISGKVVADGQIHLKMNDPKRDLGNITLYSSRGDFDFSGIRMKIREDLPEISELSGKVSTSGDNAILSGITIRTGKSRIELSGSIRNIVAYFSEKANLSVDAVVDVRELYSADFYSNKNPQQETVSNPGAYLLPKNLNGKVILSIQKFYLDKHLFEDISSRFYINNRTYSASAIRFQHAGSTTNGSLEIREAKPSQIEVSGDLSASGIGFRELFSEWDNFEQKLITSDKISGIADVSLHFKLPFNLQKGLQKEKLEATADFTIKNGALRNVETFRSITASMRESNLVKTVLGKNIDALEAKLLNLTFSTLENKLSIREGKINIPEMAIRSNALDIDFSGWHTFDNDLDYRFDFRLRDLKFNKKSSEFGDVIDDGTGKRIFLHVYGSTSNLNFGWDAEANKEHRQEQREKEKETIKSMFKTEMGLFGKDTTIGEFTVKEKPQERLEVIFTNEEESNPEELPKEKKKMKKLFGMDLEKMREENQKEKETEFSIE</sequence>
<keyword evidence="1" id="KW-0472">Membrane</keyword>
<evidence type="ECO:0000313" key="2">
    <source>
        <dbReference type="EMBL" id="GAA0874179.1"/>
    </source>
</evidence>
<gene>
    <name evidence="2" type="ORF">GCM10009118_05870</name>
</gene>
<dbReference type="InterPro" id="IPR052894">
    <property type="entry name" value="AsmA-related"/>
</dbReference>
<organism evidence="2 3">
    <name type="scientific">Wandonia haliotis</name>
    <dbReference type="NCBI Taxonomy" id="574963"/>
    <lineage>
        <taxon>Bacteria</taxon>
        <taxon>Pseudomonadati</taxon>
        <taxon>Bacteroidota</taxon>
        <taxon>Flavobacteriia</taxon>
        <taxon>Flavobacteriales</taxon>
        <taxon>Crocinitomicaceae</taxon>
        <taxon>Wandonia</taxon>
    </lineage>
</organism>
<dbReference type="RefSeq" id="WP_343784967.1">
    <property type="nucleotide sequence ID" value="NZ_BAAAFH010000003.1"/>
</dbReference>
<evidence type="ECO:0008006" key="4">
    <source>
        <dbReference type="Google" id="ProtNLM"/>
    </source>
</evidence>
<evidence type="ECO:0000256" key="1">
    <source>
        <dbReference type="SAM" id="Phobius"/>
    </source>
</evidence>
<comment type="caution">
    <text evidence="2">The sequence shown here is derived from an EMBL/GenBank/DDBJ whole genome shotgun (WGS) entry which is preliminary data.</text>
</comment>
<protein>
    <recommendedName>
        <fullName evidence="4">AsmA-like C-terminal domain-containing protein</fullName>
    </recommendedName>
</protein>
<feature type="transmembrane region" description="Helical" evidence="1">
    <location>
        <begin position="12"/>
        <end position="30"/>
    </location>
</feature>
<keyword evidence="1" id="KW-0812">Transmembrane</keyword>
<dbReference type="Proteomes" id="UP001501126">
    <property type="component" value="Unassembled WGS sequence"/>
</dbReference>
<proteinExistence type="predicted"/>
<accession>A0ABN1MLT4</accession>
<reference evidence="2 3" key="1">
    <citation type="journal article" date="2019" name="Int. J. Syst. Evol. Microbiol.">
        <title>The Global Catalogue of Microorganisms (GCM) 10K type strain sequencing project: providing services to taxonomists for standard genome sequencing and annotation.</title>
        <authorList>
            <consortium name="The Broad Institute Genomics Platform"/>
            <consortium name="The Broad Institute Genome Sequencing Center for Infectious Disease"/>
            <person name="Wu L."/>
            <person name="Ma J."/>
        </authorList>
    </citation>
    <scope>NUCLEOTIDE SEQUENCE [LARGE SCALE GENOMIC DNA]</scope>
    <source>
        <strain evidence="2 3">JCM 16083</strain>
    </source>
</reference>
<evidence type="ECO:0000313" key="3">
    <source>
        <dbReference type="Proteomes" id="UP001501126"/>
    </source>
</evidence>
<dbReference type="EMBL" id="BAAAFH010000003">
    <property type="protein sequence ID" value="GAA0874179.1"/>
    <property type="molecule type" value="Genomic_DNA"/>
</dbReference>
<keyword evidence="1" id="KW-1133">Transmembrane helix</keyword>
<name>A0ABN1MLT4_9FLAO</name>
<keyword evidence="3" id="KW-1185">Reference proteome</keyword>
<dbReference type="PANTHER" id="PTHR30441">
    <property type="entry name" value="DUF748 DOMAIN-CONTAINING PROTEIN"/>
    <property type="match status" value="1"/>
</dbReference>
<dbReference type="PANTHER" id="PTHR30441:SF8">
    <property type="entry name" value="DUF748 DOMAIN-CONTAINING PROTEIN"/>
    <property type="match status" value="1"/>
</dbReference>